<comment type="caution">
    <text evidence="2">The sequence shown here is derived from an EMBL/GenBank/DDBJ whole genome shotgun (WGS) entry which is preliminary data.</text>
</comment>
<reference evidence="2 3" key="1">
    <citation type="submission" date="2022-04" db="EMBL/GenBank/DDBJ databases">
        <authorList>
            <person name="Grouzdev D.S."/>
            <person name="Pantiukh K.S."/>
            <person name="Krutkina M.S."/>
        </authorList>
    </citation>
    <scope>NUCLEOTIDE SEQUENCE [LARGE SCALE GENOMIC DNA]</scope>
    <source>
        <strain evidence="2 3">6x-1</strain>
    </source>
</reference>
<evidence type="ECO:0000313" key="2">
    <source>
        <dbReference type="EMBL" id="MCK0196782.1"/>
    </source>
</evidence>
<evidence type="ECO:0000256" key="1">
    <source>
        <dbReference type="SAM" id="Phobius"/>
    </source>
</evidence>
<dbReference type="EMBL" id="JALKCH010000004">
    <property type="protein sequence ID" value="MCK0196782.1"/>
    <property type="molecule type" value="Genomic_DNA"/>
</dbReference>
<keyword evidence="1" id="KW-0472">Membrane</keyword>
<proteinExistence type="predicted"/>
<organism evidence="2 3">
    <name type="scientific">Ancylobacter crimeensis</name>
    <dbReference type="NCBI Taxonomy" id="2579147"/>
    <lineage>
        <taxon>Bacteria</taxon>
        <taxon>Pseudomonadati</taxon>
        <taxon>Pseudomonadota</taxon>
        <taxon>Alphaproteobacteria</taxon>
        <taxon>Hyphomicrobiales</taxon>
        <taxon>Xanthobacteraceae</taxon>
        <taxon>Ancylobacter</taxon>
    </lineage>
</organism>
<name>A0ABT0DA19_9HYPH</name>
<keyword evidence="1" id="KW-0812">Transmembrane</keyword>
<keyword evidence="3" id="KW-1185">Reference proteome</keyword>
<feature type="transmembrane region" description="Helical" evidence="1">
    <location>
        <begin position="29"/>
        <end position="52"/>
    </location>
</feature>
<dbReference type="Proteomes" id="UP001203284">
    <property type="component" value="Unassembled WGS sequence"/>
</dbReference>
<accession>A0ABT0DA19</accession>
<gene>
    <name evidence="2" type="ORF">MWN34_07625</name>
</gene>
<evidence type="ECO:0000313" key="3">
    <source>
        <dbReference type="Proteomes" id="UP001203284"/>
    </source>
</evidence>
<keyword evidence="1" id="KW-1133">Transmembrane helix</keyword>
<protein>
    <submittedName>
        <fullName evidence="2">DUF1328 domain-containing protein</fullName>
    </submittedName>
</protein>
<sequence length="69" mass="7481">MLKYALFFLVISLLAGAIGLTNVSTIARRISLILFGVLFLAFLGLVLFALLVDRAMTTSLLVQARLLLA</sequence>
<dbReference type="RefSeq" id="WP_247028187.1">
    <property type="nucleotide sequence ID" value="NZ_JALKCH010000004.1"/>
</dbReference>